<dbReference type="Ensembl" id="ENSCSET00000026783.1">
    <property type="protein sequence ID" value="ENSCSEP00000026430.1"/>
    <property type="gene ID" value="ENSCSEG00000016893.1"/>
</dbReference>
<dbReference type="RefSeq" id="XP_008315811.1">
    <property type="nucleotide sequence ID" value="XM_008317589.3"/>
</dbReference>
<accession>A0A3P8WP42</accession>
<evidence type="ECO:0000313" key="2">
    <source>
        <dbReference type="Ensembl" id="ENSCSEP00000026430.1"/>
    </source>
</evidence>
<dbReference type="InterPro" id="IPR027816">
    <property type="entry name" value="MAJIN"/>
</dbReference>
<dbReference type="KEGG" id="csem:103384170"/>
<dbReference type="Pfam" id="PF15077">
    <property type="entry name" value="MAJIN"/>
    <property type="match status" value="1"/>
</dbReference>
<dbReference type="Proteomes" id="UP000265120">
    <property type="component" value="Chromosome 1"/>
</dbReference>
<organism evidence="2 3">
    <name type="scientific">Cynoglossus semilaevis</name>
    <name type="common">Tongue sole</name>
    <dbReference type="NCBI Taxonomy" id="244447"/>
    <lineage>
        <taxon>Eukaryota</taxon>
        <taxon>Metazoa</taxon>
        <taxon>Chordata</taxon>
        <taxon>Craniata</taxon>
        <taxon>Vertebrata</taxon>
        <taxon>Euteleostomi</taxon>
        <taxon>Actinopterygii</taxon>
        <taxon>Neopterygii</taxon>
        <taxon>Teleostei</taxon>
        <taxon>Neoteleostei</taxon>
        <taxon>Acanthomorphata</taxon>
        <taxon>Carangaria</taxon>
        <taxon>Pleuronectiformes</taxon>
        <taxon>Pleuronectoidei</taxon>
        <taxon>Cynoglossidae</taxon>
        <taxon>Cynoglossinae</taxon>
        <taxon>Cynoglossus</taxon>
    </lineage>
</organism>
<dbReference type="InParanoid" id="A0A3P8WP42"/>
<proteinExistence type="predicted"/>
<feature type="compositionally biased region" description="Basic and acidic residues" evidence="1">
    <location>
        <begin position="178"/>
        <end position="188"/>
    </location>
</feature>
<dbReference type="GO" id="GO:0007129">
    <property type="term" value="P:homologous chromosome pairing at meiosis"/>
    <property type="evidence" value="ECO:0007669"/>
    <property type="project" value="TreeGrafter"/>
</dbReference>
<dbReference type="OrthoDB" id="6162963at2759"/>
<dbReference type="GO" id="GO:0070197">
    <property type="term" value="P:meiotic attachment of telomere to nuclear envelope"/>
    <property type="evidence" value="ECO:0007669"/>
    <property type="project" value="TreeGrafter"/>
</dbReference>
<sequence length="251" mass="29059">MALRTFSFVRPETRFFRAGSCIYMFKIRGGSSFSEKETMRGICISQELEDIVRTVLGNLDRLQPFSSVHFNIFPNKIQWKQSVMCNHCRQKLRVYPYVLILRLEINIHTAVKKQSSKNVNKQHYIMCEPMAKRCRRNSPLEEAILKDMIQDMVADSNMSLGSHGPTTRRCTAMNNPDSEAKMTEDTGRIDEQRSECCEVPQMKSADDIIREGQSSDSLELEPETNRAVQRPGILTWLASRIFPFSMFFKER</sequence>
<evidence type="ECO:0000256" key="1">
    <source>
        <dbReference type="SAM" id="MobiDB-lite"/>
    </source>
</evidence>
<dbReference type="GO" id="GO:0003677">
    <property type="term" value="F:DNA binding"/>
    <property type="evidence" value="ECO:0007669"/>
    <property type="project" value="InterPro"/>
</dbReference>
<reference evidence="2 3" key="1">
    <citation type="journal article" date="2014" name="Nat. Genet.">
        <title>Whole-genome sequence of a flatfish provides insights into ZW sex chromosome evolution and adaptation to a benthic lifestyle.</title>
        <authorList>
            <person name="Chen S."/>
            <person name="Zhang G."/>
            <person name="Shao C."/>
            <person name="Huang Q."/>
            <person name="Liu G."/>
            <person name="Zhang P."/>
            <person name="Song W."/>
            <person name="An N."/>
            <person name="Chalopin D."/>
            <person name="Volff J.N."/>
            <person name="Hong Y."/>
            <person name="Li Q."/>
            <person name="Sha Z."/>
            <person name="Zhou H."/>
            <person name="Xie M."/>
            <person name="Yu Q."/>
            <person name="Liu Y."/>
            <person name="Xiang H."/>
            <person name="Wang N."/>
            <person name="Wu K."/>
            <person name="Yang C."/>
            <person name="Zhou Q."/>
            <person name="Liao X."/>
            <person name="Yang L."/>
            <person name="Hu Q."/>
            <person name="Zhang J."/>
            <person name="Meng L."/>
            <person name="Jin L."/>
            <person name="Tian Y."/>
            <person name="Lian J."/>
            <person name="Yang J."/>
            <person name="Miao G."/>
            <person name="Liu S."/>
            <person name="Liang Z."/>
            <person name="Yan F."/>
            <person name="Li Y."/>
            <person name="Sun B."/>
            <person name="Zhang H."/>
            <person name="Zhang J."/>
            <person name="Zhu Y."/>
            <person name="Du M."/>
            <person name="Zhao Y."/>
            <person name="Schartl M."/>
            <person name="Tang Q."/>
            <person name="Wang J."/>
        </authorList>
    </citation>
    <scope>NUCLEOTIDE SEQUENCE</scope>
</reference>
<dbReference type="PANTHER" id="PTHR35824:SF1">
    <property type="entry name" value="MEMBRANE-ANCHORED JUNCTION PROTEIN"/>
    <property type="match status" value="1"/>
</dbReference>
<dbReference type="OMA" id="EHQHTVK"/>
<dbReference type="GO" id="GO:0005637">
    <property type="term" value="C:nuclear inner membrane"/>
    <property type="evidence" value="ECO:0007669"/>
    <property type="project" value="TreeGrafter"/>
</dbReference>
<protein>
    <submittedName>
        <fullName evidence="2">Membrane anchored junction protein</fullName>
    </submittedName>
</protein>
<dbReference type="CTD" id="283129"/>
<evidence type="ECO:0000313" key="3">
    <source>
        <dbReference type="Proteomes" id="UP000265120"/>
    </source>
</evidence>
<reference evidence="2" key="3">
    <citation type="submission" date="2025-09" db="UniProtKB">
        <authorList>
            <consortium name="Ensembl"/>
        </authorList>
    </citation>
    <scope>IDENTIFICATION</scope>
</reference>
<keyword evidence="3" id="KW-1185">Reference proteome</keyword>
<feature type="region of interest" description="Disordered" evidence="1">
    <location>
        <begin position="160"/>
        <end position="188"/>
    </location>
</feature>
<dbReference type="RefSeq" id="XP_024918731.1">
    <property type="nucleotide sequence ID" value="XM_025062963.1"/>
</dbReference>
<reference evidence="2" key="2">
    <citation type="submission" date="2025-08" db="UniProtKB">
        <authorList>
            <consortium name="Ensembl"/>
        </authorList>
    </citation>
    <scope>IDENTIFICATION</scope>
</reference>
<feature type="compositionally biased region" description="Polar residues" evidence="1">
    <location>
        <begin position="160"/>
        <end position="177"/>
    </location>
</feature>
<dbReference type="GeneID" id="103384170"/>
<dbReference type="STRING" id="244447.ENSCSEP00000026430"/>
<dbReference type="PANTHER" id="PTHR35824">
    <property type="entry name" value="MEMBRANE-ANCHORED JUNCTION PROTEIN MAJIN"/>
    <property type="match status" value="1"/>
</dbReference>
<dbReference type="GeneTree" id="ENSGT00940000168662"/>
<dbReference type="AlphaFoldDB" id="A0A3P8WP42"/>
<name>A0A3P8WP42_CYNSE</name>